<dbReference type="PANTHER" id="PTHR34216">
    <property type="match status" value="1"/>
</dbReference>
<dbReference type="PANTHER" id="PTHR34216:SF3">
    <property type="entry name" value="POLY-BETA-1,6-N-ACETYL-D-GLUCOSAMINE N-DEACETYLASE"/>
    <property type="match status" value="1"/>
</dbReference>
<proteinExistence type="predicted"/>
<organism evidence="4 5">
    <name type="scientific">Postechiella marina</name>
    <dbReference type="NCBI Taxonomy" id="943941"/>
    <lineage>
        <taxon>Bacteria</taxon>
        <taxon>Pseudomonadati</taxon>
        <taxon>Bacteroidota</taxon>
        <taxon>Flavobacteriia</taxon>
        <taxon>Flavobacteriales</taxon>
        <taxon>Flavobacteriaceae</taxon>
        <taxon>Postechiella</taxon>
    </lineage>
</organism>
<accession>A0ABP8C9J1</accession>
<keyword evidence="5" id="KW-1185">Reference proteome</keyword>
<sequence length="304" mass="35196">MLTVSNYHYIREDFKTKYPSIFGVSPSSFKKQLKLLKNQGDFISSKNLIENEHRILTSKENYILITFDDGLKEQVHFGFSILNELSIPALFFVNSINYQEQKISTVHKIHLLRSKIESEIILKRIESKYISKLKFLDIAKIKAIYIYDDEKSAVLKYILNFILDYKEREEVVNELFSNYFNENEMLNYLYMTTNNLQELAGLGYLGSHTHSHYPLGLLPSKQIANELEHSKKYLENLTKTKIETVAYPYGTEEACTAEVSKLAALAGYKFGFTTKRGVNNNTKNKLLLNRFDCNDIIGGKNYKS</sequence>
<dbReference type="Pfam" id="PF01522">
    <property type="entry name" value="Polysacc_deac_1"/>
    <property type="match status" value="1"/>
</dbReference>
<evidence type="ECO:0000256" key="1">
    <source>
        <dbReference type="ARBA" id="ARBA00004613"/>
    </source>
</evidence>
<dbReference type="RefSeq" id="WP_344788001.1">
    <property type="nucleotide sequence ID" value="NZ_BAABCA010000004.1"/>
</dbReference>
<evidence type="ECO:0000256" key="2">
    <source>
        <dbReference type="ARBA" id="ARBA00022729"/>
    </source>
</evidence>
<protein>
    <submittedName>
        <fullName evidence="4">Polysaccharide deacetylase family protein</fullName>
    </submittedName>
</protein>
<reference evidence="5" key="1">
    <citation type="journal article" date="2019" name="Int. J. Syst. Evol. Microbiol.">
        <title>The Global Catalogue of Microorganisms (GCM) 10K type strain sequencing project: providing services to taxonomists for standard genome sequencing and annotation.</title>
        <authorList>
            <consortium name="The Broad Institute Genomics Platform"/>
            <consortium name="The Broad Institute Genome Sequencing Center for Infectious Disease"/>
            <person name="Wu L."/>
            <person name="Ma J."/>
        </authorList>
    </citation>
    <scope>NUCLEOTIDE SEQUENCE [LARGE SCALE GENOMIC DNA]</scope>
    <source>
        <strain evidence="5">JCM 17630</strain>
    </source>
</reference>
<evidence type="ECO:0000313" key="4">
    <source>
        <dbReference type="EMBL" id="GAA4235994.1"/>
    </source>
</evidence>
<dbReference type="EMBL" id="BAABCA010000004">
    <property type="protein sequence ID" value="GAA4235994.1"/>
    <property type="molecule type" value="Genomic_DNA"/>
</dbReference>
<dbReference type="PROSITE" id="PS51677">
    <property type="entry name" value="NODB"/>
    <property type="match status" value="1"/>
</dbReference>
<keyword evidence="2" id="KW-0732">Signal</keyword>
<name>A0ABP8C9J1_9FLAO</name>
<dbReference type="InterPro" id="IPR051398">
    <property type="entry name" value="Polysacch_Deacetylase"/>
</dbReference>
<dbReference type="InterPro" id="IPR011330">
    <property type="entry name" value="Glyco_hydro/deAcase_b/a-brl"/>
</dbReference>
<dbReference type="Proteomes" id="UP001501496">
    <property type="component" value="Unassembled WGS sequence"/>
</dbReference>
<comment type="caution">
    <text evidence="4">The sequence shown here is derived from an EMBL/GenBank/DDBJ whole genome shotgun (WGS) entry which is preliminary data.</text>
</comment>
<gene>
    <name evidence="4" type="ORF">GCM10022291_19300</name>
</gene>
<feature type="domain" description="NodB homology" evidence="3">
    <location>
        <begin position="61"/>
        <end position="304"/>
    </location>
</feature>
<dbReference type="InterPro" id="IPR002509">
    <property type="entry name" value="NODB_dom"/>
</dbReference>
<dbReference type="SUPFAM" id="SSF88713">
    <property type="entry name" value="Glycoside hydrolase/deacetylase"/>
    <property type="match status" value="1"/>
</dbReference>
<evidence type="ECO:0000313" key="5">
    <source>
        <dbReference type="Proteomes" id="UP001501496"/>
    </source>
</evidence>
<evidence type="ECO:0000259" key="3">
    <source>
        <dbReference type="PROSITE" id="PS51677"/>
    </source>
</evidence>
<comment type="subcellular location">
    <subcellularLocation>
        <location evidence="1">Secreted</location>
    </subcellularLocation>
</comment>
<dbReference type="Gene3D" id="3.20.20.370">
    <property type="entry name" value="Glycoside hydrolase/deacetylase"/>
    <property type="match status" value="1"/>
</dbReference>